<dbReference type="SUPFAM" id="SSF55021">
    <property type="entry name" value="ACT-like"/>
    <property type="match status" value="2"/>
</dbReference>
<dbReference type="Pfam" id="PF24926">
    <property type="entry name" value="ACT_ACR9_C"/>
    <property type="match status" value="1"/>
</dbReference>
<dbReference type="Gene3D" id="4.10.60.10">
    <property type="entry name" value="Zinc finger, CCHC-type"/>
    <property type="match status" value="5"/>
</dbReference>
<proteinExistence type="predicted"/>
<gene>
    <name evidence="5" type="ORF">VitviT2T_019213</name>
</gene>
<keyword evidence="1" id="KW-0862">Zinc</keyword>
<evidence type="ECO:0000259" key="4">
    <source>
        <dbReference type="PROSITE" id="PS51671"/>
    </source>
</evidence>
<dbReference type="Proteomes" id="UP001227230">
    <property type="component" value="Chromosome 13"/>
</dbReference>
<feature type="domain" description="ACT" evidence="4">
    <location>
        <begin position="110"/>
        <end position="193"/>
    </location>
</feature>
<evidence type="ECO:0000256" key="2">
    <source>
        <dbReference type="SAM" id="MobiDB-lite"/>
    </source>
</evidence>
<keyword evidence="6" id="KW-1185">Reference proteome</keyword>
<dbReference type="InterPro" id="IPR001878">
    <property type="entry name" value="Znf_CCHC"/>
</dbReference>
<dbReference type="InterPro" id="IPR002912">
    <property type="entry name" value="ACT_dom"/>
</dbReference>
<feature type="domain" description="CCHC-type" evidence="3">
    <location>
        <begin position="527"/>
        <end position="540"/>
    </location>
</feature>
<feature type="domain" description="CCHC-type" evidence="3">
    <location>
        <begin position="565"/>
        <end position="578"/>
    </location>
</feature>
<organism evidence="5 6">
    <name type="scientific">Vitis vinifera</name>
    <name type="common">Grape</name>
    <dbReference type="NCBI Taxonomy" id="29760"/>
    <lineage>
        <taxon>Eukaryota</taxon>
        <taxon>Viridiplantae</taxon>
        <taxon>Streptophyta</taxon>
        <taxon>Embryophyta</taxon>
        <taxon>Tracheophyta</taxon>
        <taxon>Spermatophyta</taxon>
        <taxon>Magnoliopsida</taxon>
        <taxon>eudicotyledons</taxon>
        <taxon>Gunneridae</taxon>
        <taxon>Pentapetalae</taxon>
        <taxon>rosids</taxon>
        <taxon>Vitales</taxon>
        <taxon>Vitaceae</taxon>
        <taxon>Viteae</taxon>
        <taxon>Vitis</taxon>
    </lineage>
</organism>
<sequence length="705" mass="79067">MGIFCDDAVLIQKGNKPGEPCSITINCPDKAGLGCDLCRIILEFGLCIARGDFSTDGRWCYIVFSFVPCPSSLKIDWESLKNRLLSACPSPLFSYCFNQQYGSSPSPVYMLKLFCLDRNGLLHDVTKVLSELEFTIERVKVMTTPDGRVLDLFFITDGMELLHTKKRQDDTCARLLAVLGEFNVICEIQLAGPEYRSQQGCSSLSPEIAEELFGSELLDNKSNMTKLENGTITVDNFLSPAHTLLQIQCLDQKGLFYDIMRTSKDCNIQIAYGRFNPSVKGYRNMDLFIQKTDGKKIIDPEYQASLCSRLKEEMLHPLRVTITNRGPDAELLVANPVELSGKGRPRVFYDVTCTLKTLGICIFSGEIVRHSTSNREWEVYRFRLEESVEFPLTSSRSRSQIVDRGFFDVLSGFRSWENRTLRFCLIVKRQAADTFGGSELAIPGPDSVVFYLSFCHIFEKVYLQVSSMTLDRSRSPPQAKRLRSSDRASYQDAPYPRDHRVHRQDYLCNKCKRPGHFARDCPNVTVCNNCGLPGHIAAECNSTTMCWNCKESGHLASQCPNDPVCHMCGKMGHLARDCSSPGLPAHDARLCNNCYKPGHIAADCTNEKACNNCHKTGHLARDCLNEPVCNICNISGHVARQCPKSRLVPETGGPFRDITCHNCGQPGHISRDCVSIVICNNCGGRGHQSFECPSVRMFDHVVRRY</sequence>
<feature type="region of interest" description="Disordered" evidence="2">
    <location>
        <begin position="472"/>
        <end position="494"/>
    </location>
</feature>
<evidence type="ECO:0000313" key="6">
    <source>
        <dbReference type="Proteomes" id="UP001227230"/>
    </source>
</evidence>
<dbReference type="InterPro" id="IPR056816">
    <property type="entry name" value="ACR2/9/10_N"/>
</dbReference>
<evidence type="ECO:0008006" key="7">
    <source>
        <dbReference type="Google" id="ProtNLM"/>
    </source>
</evidence>
<dbReference type="InterPro" id="IPR045865">
    <property type="entry name" value="ACT-like_dom_sf"/>
</dbReference>
<dbReference type="PANTHER" id="PTHR47103">
    <property type="entry name" value="DNA-BINDING PROTEIN"/>
    <property type="match status" value="1"/>
</dbReference>
<dbReference type="SUPFAM" id="SSF57756">
    <property type="entry name" value="Retrovirus zinc finger-like domains"/>
    <property type="match status" value="4"/>
</dbReference>
<dbReference type="Pfam" id="PF00098">
    <property type="entry name" value="zf-CCHC"/>
    <property type="match status" value="9"/>
</dbReference>
<dbReference type="PROSITE" id="PS51671">
    <property type="entry name" value="ACT"/>
    <property type="match status" value="1"/>
</dbReference>
<feature type="domain" description="CCHC-type" evidence="3">
    <location>
        <begin position="679"/>
        <end position="694"/>
    </location>
</feature>
<evidence type="ECO:0000256" key="1">
    <source>
        <dbReference type="PROSITE-ProRule" id="PRU00047"/>
    </source>
</evidence>
<feature type="domain" description="CCHC-type" evidence="3">
    <location>
        <begin position="629"/>
        <end position="644"/>
    </location>
</feature>
<name>A0ABY9D0J3_VITVI</name>
<feature type="domain" description="CCHC-type" evidence="3">
    <location>
        <begin position="546"/>
        <end position="561"/>
    </location>
</feature>
<dbReference type="EMBL" id="CP126660">
    <property type="protein sequence ID" value="WKA00897.1"/>
    <property type="molecule type" value="Genomic_DNA"/>
</dbReference>
<dbReference type="Pfam" id="PF24931">
    <property type="entry name" value="ACT_ACR9_3rd"/>
    <property type="match status" value="1"/>
</dbReference>
<evidence type="ECO:0000313" key="5">
    <source>
        <dbReference type="EMBL" id="WKA00897.1"/>
    </source>
</evidence>
<dbReference type="PROSITE" id="PS50158">
    <property type="entry name" value="ZF_CCHC"/>
    <property type="match status" value="9"/>
</dbReference>
<dbReference type="InterPro" id="IPR036875">
    <property type="entry name" value="Znf_CCHC_sf"/>
</dbReference>
<keyword evidence="1" id="KW-0863">Zinc-finger</keyword>
<accession>A0ABY9D0J3</accession>
<dbReference type="Pfam" id="PF24914">
    <property type="entry name" value="ACR10_N"/>
    <property type="match status" value="1"/>
</dbReference>
<evidence type="ECO:0000259" key="3">
    <source>
        <dbReference type="PROSITE" id="PS50158"/>
    </source>
</evidence>
<protein>
    <recommendedName>
        <fullName evidence="7">Zinc finger protein GIS2</fullName>
    </recommendedName>
</protein>
<feature type="domain" description="CCHC-type" evidence="3">
    <location>
        <begin position="660"/>
        <end position="673"/>
    </location>
</feature>
<reference evidence="5 6" key="1">
    <citation type="journal article" date="2023" name="Hortic Res">
        <title>The complete reference genome for grapevine (Vitis vinifera L.) genetics and breeding.</title>
        <authorList>
            <person name="Shi X."/>
            <person name="Cao S."/>
            <person name="Wang X."/>
            <person name="Huang S."/>
            <person name="Wang Y."/>
            <person name="Liu Z."/>
            <person name="Liu W."/>
            <person name="Leng X."/>
            <person name="Peng Y."/>
            <person name="Wang N."/>
            <person name="Wang Y."/>
            <person name="Ma Z."/>
            <person name="Xu X."/>
            <person name="Zhang F."/>
            <person name="Xue H."/>
            <person name="Zhong H."/>
            <person name="Wang Y."/>
            <person name="Zhang K."/>
            <person name="Velt A."/>
            <person name="Avia K."/>
            <person name="Holtgrawe D."/>
            <person name="Grimplet J."/>
            <person name="Matus J.T."/>
            <person name="Ware D."/>
            <person name="Wu X."/>
            <person name="Wang H."/>
            <person name="Liu C."/>
            <person name="Fang Y."/>
            <person name="Rustenholz C."/>
            <person name="Cheng Z."/>
            <person name="Xiao H."/>
            <person name="Zhou Y."/>
        </authorList>
    </citation>
    <scope>NUCLEOTIDE SEQUENCE [LARGE SCALE GENOMIC DNA]</scope>
    <source>
        <strain evidence="6">cv. Pinot noir / PN40024</strain>
        <tissue evidence="5">Leaf</tissue>
    </source>
</reference>
<dbReference type="Pfam" id="PF01842">
    <property type="entry name" value="ACT"/>
    <property type="match status" value="1"/>
</dbReference>
<dbReference type="SMART" id="SM00343">
    <property type="entry name" value="ZnF_C2HC"/>
    <property type="match status" value="9"/>
</dbReference>
<dbReference type="PANTHER" id="PTHR47103:SF5">
    <property type="entry name" value="DNA-BINDING PROTEIN HEXBP-LIKE"/>
    <property type="match status" value="1"/>
</dbReference>
<feature type="domain" description="CCHC-type" evidence="3">
    <location>
        <begin position="591"/>
        <end position="606"/>
    </location>
</feature>
<keyword evidence="1" id="KW-0479">Metal-binding</keyword>
<dbReference type="InterPro" id="IPR056805">
    <property type="entry name" value="ACT_ACR9/10_C"/>
</dbReference>
<feature type="domain" description="CCHC-type" evidence="3">
    <location>
        <begin position="610"/>
        <end position="623"/>
    </location>
</feature>
<feature type="domain" description="CCHC-type" evidence="3">
    <location>
        <begin position="508"/>
        <end position="523"/>
    </location>
</feature>